<feature type="domain" description="Glycosyl hydrolase family 32 C-terminal" evidence="6">
    <location>
        <begin position="674"/>
        <end position="823"/>
    </location>
</feature>
<feature type="chain" id="PRO_5038881549" evidence="4">
    <location>
        <begin position="26"/>
        <end position="829"/>
    </location>
</feature>
<dbReference type="AlphaFoldDB" id="A0A4R5KRD6"/>
<evidence type="ECO:0000256" key="2">
    <source>
        <dbReference type="ARBA" id="ARBA00022801"/>
    </source>
</evidence>
<keyword evidence="3" id="KW-0326">Glycosidase</keyword>
<comment type="caution">
    <text evidence="7">The sequence shown here is derived from an EMBL/GenBank/DDBJ whole genome shotgun (WGS) entry which is preliminary data.</text>
</comment>
<dbReference type="InterPro" id="IPR013148">
    <property type="entry name" value="Glyco_hydro_32_N"/>
</dbReference>
<dbReference type="Gene3D" id="2.60.120.560">
    <property type="entry name" value="Exo-inulinase, domain 1"/>
    <property type="match status" value="1"/>
</dbReference>
<evidence type="ECO:0000313" key="7">
    <source>
        <dbReference type="EMBL" id="TDF97350.1"/>
    </source>
</evidence>
<evidence type="ECO:0000259" key="5">
    <source>
        <dbReference type="Pfam" id="PF00251"/>
    </source>
</evidence>
<dbReference type="RefSeq" id="WP_133203758.1">
    <property type="nucleotide sequence ID" value="NZ_SMRU01000008.1"/>
</dbReference>
<dbReference type="InterPro" id="IPR023296">
    <property type="entry name" value="Glyco_hydro_beta-prop_sf"/>
</dbReference>
<dbReference type="InterPro" id="IPR001362">
    <property type="entry name" value="Glyco_hydro_32"/>
</dbReference>
<keyword evidence="2 7" id="KW-0378">Hydrolase</keyword>
<name>A0A4R5KRD6_9MICC</name>
<evidence type="ECO:0000256" key="4">
    <source>
        <dbReference type="SAM" id="SignalP"/>
    </source>
</evidence>
<dbReference type="SMART" id="SM00640">
    <property type="entry name" value="Glyco_32"/>
    <property type="match status" value="1"/>
</dbReference>
<feature type="domain" description="Glycosyl hydrolase family 32 N-terminal" evidence="5">
    <location>
        <begin position="48"/>
        <end position="271"/>
    </location>
</feature>
<dbReference type="EMBL" id="SMRU01000008">
    <property type="protein sequence ID" value="TDF97350.1"/>
    <property type="molecule type" value="Genomic_DNA"/>
</dbReference>
<accession>A0A4R5KRD6</accession>
<evidence type="ECO:0000256" key="1">
    <source>
        <dbReference type="ARBA" id="ARBA00009902"/>
    </source>
</evidence>
<dbReference type="SUPFAM" id="SSF49899">
    <property type="entry name" value="Concanavalin A-like lectins/glucanases"/>
    <property type="match status" value="1"/>
</dbReference>
<evidence type="ECO:0000313" key="8">
    <source>
        <dbReference type="Proteomes" id="UP000295511"/>
    </source>
</evidence>
<proteinExistence type="inferred from homology"/>
<organism evidence="7 8">
    <name type="scientific">Arthrobacter terricola</name>
    <dbReference type="NCBI Taxonomy" id="2547396"/>
    <lineage>
        <taxon>Bacteria</taxon>
        <taxon>Bacillati</taxon>
        <taxon>Actinomycetota</taxon>
        <taxon>Actinomycetes</taxon>
        <taxon>Micrococcales</taxon>
        <taxon>Micrococcaceae</taxon>
        <taxon>Arthrobacter</taxon>
    </lineage>
</organism>
<dbReference type="Proteomes" id="UP000295511">
    <property type="component" value="Unassembled WGS sequence"/>
</dbReference>
<dbReference type="GO" id="GO:0004575">
    <property type="term" value="F:sucrose alpha-glucosidase activity"/>
    <property type="evidence" value="ECO:0007669"/>
    <property type="project" value="TreeGrafter"/>
</dbReference>
<dbReference type="CDD" id="cd18622">
    <property type="entry name" value="GH32_Inu-like"/>
    <property type="match status" value="1"/>
</dbReference>
<dbReference type="Pfam" id="PF08244">
    <property type="entry name" value="Glyco_hydro_32C"/>
    <property type="match status" value="1"/>
</dbReference>
<protein>
    <submittedName>
        <fullName evidence="7">Glycoside hydrolase family 32 protein</fullName>
    </submittedName>
</protein>
<dbReference type="GO" id="GO:0005987">
    <property type="term" value="P:sucrose catabolic process"/>
    <property type="evidence" value="ECO:0007669"/>
    <property type="project" value="TreeGrafter"/>
</dbReference>
<evidence type="ECO:0000256" key="3">
    <source>
        <dbReference type="ARBA" id="ARBA00023295"/>
    </source>
</evidence>
<dbReference type="Pfam" id="PF00251">
    <property type="entry name" value="Glyco_hydro_32N"/>
    <property type="match status" value="2"/>
</dbReference>
<sequence>MFPSKRQPRAMATAAMAIAAGLALPALTAAGSPASGPSYSEPYRPQVHFTLPQSWMGDPNGLVYRDGRYYLYSYGSWQAATSTDLVHWQDIPVTGPQPDPGSAAFYSGSAVVDKDNTSGFGTPGNPPMVAMYTSQMANGDETQSLAYSTDQGKSWARYSGNPVLDLKSQNFRDPKVFWYAPAHSWMMVIALSDQHKVSFYRSPDLKNWSHVSDFGPSGATTGVWEMPDLYQLPVDGNPNNLKWVLSVSVGSTGVQYIVGQFDGTTFTPDEPATYTPPTGTPLDSFESGSYGNWTTSGTAFGTAPATGALPNQQAVTGFPDSYVVNSFNGGDASTGTLSSPTFTISKPHLNFRVGGGNHPYIADTVPFGTLPSGQVFDDFSGTTYGAGWTATGSFANSGPSTESLPNQLGPKALDTYAPDGDAGTGTITSPTFTINSPYIDLQVAGGNHPWGQANPTAVNLIVGGRVVATTTGNNAPDLAWTNWGVSQYQGQQAQIQVVDQNDGSTGWGHLMVGDIVLADAPAKPFDTQTSVNLVVDGQVVRSTTGANSEDLDWASWDLSDLIGKQAQIQVVDHNSGGWGHILADDFSQSDAPALNAVQRAHWVDYGADFYAFNTWNNTPNGQRIGVAWMSNWAYAGQIPTNPWKGAETLPRTLSLKTIDGKVELAQEPVQALATLRDGPAINAKGVTASNATTALPASGQTLDLTAHLTASTASNFGLNVRAGNGQYTQIGYDTHSGQVYIDRTHSGKVDFSSTFPGRQTAPLALDQGGVTLHVIVDASSVEVYADQGQVTLTDQIFPDATSTGVSLFADGGTATLDTLQGWHLKSIWN</sequence>
<dbReference type="GO" id="GO:0005737">
    <property type="term" value="C:cytoplasm"/>
    <property type="evidence" value="ECO:0007669"/>
    <property type="project" value="TreeGrafter"/>
</dbReference>
<keyword evidence="4" id="KW-0732">Signal</keyword>
<dbReference type="InterPro" id="IPR013189">
    <property type="entry name" value="Glyco_hydro_32_C"/>
</dbReference>
<gene>
    <name evidence="7" type="ORF">E1809_08295</name>
</gene>
<comment type="similarity">
    <text evidence="1">Belongs to the glycosyl hydrolase 32 family.</text>
</comment>
<dbReference type="PANTHER" id="PTHR42800">
    <property type="entry name" value="EXOINULINASE INUD (AFU_ORTHOLOGUE AFUA_5G00480)"/>
    <property type="match status" value="1"/>
</dbReference>
<dbReference type="SUPFAM" id="SSF75005">
    <property type="entry name" value="Arabinanase/levansucrase/invertase"/>
    <property type="match status" value="2"/>
</dbReference>
<evidence type="ECO:0000259" key="6">
    <source>
        <dbReference type="Pfam" id="PF08244"/>
    </source>
</evidence>
<dbReference type="PANTHER" id="PTHR42800:SF1">
    <property type="entry name" value="EXOINULINASE INUD (AFU_ORTHOLOGUE AFUA_5G00480)"/>
    <property type="match status" value="1"/>
</dbReference>
<dbReference type="InterPro" id="IPR013320">
    <property type="entry name" value="ConA-like_dom_sf"/>
</dbReference>
<dbReference type="Gene3D" id="2.115.10.20">
    <property type="entry name" value="Glycosyl hydrolase domain, family 43"/>
    <property type="match status" value="2"/>
</dbReference>
<feature type="signal peptide" evidence="4">
    <location>
        <begin position="1"/>
        <end position="25"/>
    </location>
</feature>
<keyword evidence="8" id="KW-1185">Reference proteome</keyword>
<reference evidence="7 8" key="1">
    <citation type="submission" date="2019-03" db="EMBL/GenBank/DDBJ databases">
        <title>Whole genome sequence of Arthrobacter sp JH1-1.</title>
        <authorList>
            <person name="Trinh H.N."/>
        </authorList>
    </citation>
    <scope>NUCLEOTIDE SEQUENCE [LARGE SCALE GENOMIC DNA]</scope>
    <source>
        <strain evidence="7 8">JH1-1</strain>
    </source>
</reference>
<feature type="domain" description="Glycosyl hydrolase family 32 N-terminal" evidence="5">
    <location>
        <begin position="593"/>
        <end position="668"/>
    </location>
</feature>
<dbReference type="OrthoDB" id="9776657at2"/>